<keyword evidence="18" id="KW-1185">Reference proteome</keyword>
<comment type="similarity">
    <text evidence="3 15">Belongs to the CDP-alcohol phosphatidyltransferase class-I family.</text>
</comment>
<keyword evidence="7 15" id="KW-0808">Transferase</keyword>
<evidence type="ECO:0000256" key="16">
    <source>
        <dbReference type="SAM" id="Phobius"/>
    </source>
</evidence>
<dbReference type="EMBL" id="BOOG01000019">
    <property type="protein sequence ID" value="GIH70003.1"/>
    <property type="molecule type" value="Genomic_DNA"/>
</dbReference>
<evidence type="ECO:0000256" key="1">
    <source>
        <dbReference type="ARBA" id="ARBA00000287"/>
    </source>
</evidence>
<dbReference type="NCBIfam" id="TIGR00473">
    <property type="entry name" value="pssA"/>
    <property type="match status" value="1"/>
</dbReference>
<evidence type="ECO:0000256" key="10">
    <source>
        <dbReference type="ARBA" id="ARBA00023098"/>
    </source>
</evidence>
<dbReference type="GO" id="GO:0016020">
    <property type="term" value="C:membrane"/>
    <property type="evidence" value="ECO:0007669"/>
    <property type="project" value="InterPro"/>
</dbReference>
<dbReference type="PANTHER" id="PTHR14269:SF61">
    <property type="entry name" value="CDP-DIACYLGLYCEROL--SERINE O-PHOSPHATIDYLTRANSFERASE"/>
    <property type="match status" value="1"/>
</dbReference>
<keyword evidence="11 16" id="KW-0472">Membrane</keyword>
<keyword evidence="8 16" id="KW-0812">Transmembrane</keyword>
<feature type="transmembrane region" description="Helical" evidence="16">
    <location>
        <begin position="200"/>
        <end position="219"/>
    </location>
</feature>
<evidence type="ECO:0000256" key="15">
    <source>
        <dbReference type="RuleBase" id="RU003750"/>
    </source>
</evidence>
<keyword evidence="10" id="KW-0443">Lipid metabolism</keyword>
<feature type="transmembrane region" description="Helical" evidence="16">
    <location>
        <begin position="226"/>
        <end position="248"/>
    </location>
</feature>
<dbReference type="AlphaFoldDB" id="A0A8J3RCH0"/>
<evidence type="ECO:0000256" key="8">
    <source>
        <dbReference type="ARBA" id="ARBA00022692"/>
    </source>
</evidence>
<keyword evidence="9 16" id="KW-1133">Transmembrane helix</keyword>
<name>A0A8J3RCH0_9ACTN</name>
<keyword evidence="6" id="KW-0444">Lipid biosynthesis</keyword>
<dbReference type="Gene3D" id="1.20.120.1760">
    <property type="match status" value="1"/>
</dbReference>
<evidence type="ECO:0000256" key="4">
    <source>
        <dbReference type="ARBA" id="ARBA00013174"/>
    </source>
</evidence>
<feature type="transmembrane region" description="Helical" evidence="16">
    <location>
        <begin position="254"/>
        <end position="275"/>
    </location>
</feature>
<keyword evidence="12" id="KW-0594">Phospholipid biosynthesis</keyword>
<dbReference type="InterPro" id="IPR043130">
    <property type="entry name" value="CDP-OH_PTrfase_TM_dom"/>
</dbReference>
<dbReference type="GO" id="GO:0003882">
    <property type="term" value="F:CDP-diacylglycerol-serine O-phosphatidyltransferase activity"/>
    <property type="evidence" value="ECO:0007669"/>
    <property type="project" value="UniProtKB-EC"/>
</dbReference>
<dbReference type="InterPro" id="IPR000462">
    <property type="entry name" value="CDP-OH_P_trans"/>
</dbReference>
<sequence length="290" mass="30547">MTTPDLGAGANWPVEGLADEVPVDGVPADEPRGPVGKAFRLSAADSLSLGNALSGFLAVCVLAWSAISDLMQSSGKFEPDPRFFGTAVVLLLIGATCDLFDGLVARKFRASAMGAELDNLADVISFGFAPAFMVVIWAGFSGSLPLWLVLSAAASVLLAGVVRLARFACVKTKSGDFMGLPIPMGAMTVVSIVLLFQPNYFTIAGIVAVAWLMVSRIEYPKPKGNLAAVVLGWMLINVACLTIWAAGLDGGDRLITVGATMQIAIVSAIPLRVLMFKQQQRRERRSESAG</sequence>
<dbReference type="PROSITE" id="PS00379">
    <property type="entry name" value="CDP_ALCOHOL_P_TRANSF"/>
    <property type="match status" value="1"/>
</dbReference>
<protein>
    <recommendedName>
        <fullName evidence="5">CDP-diacylglycerol--serine O-phosphatidyltransferase</fullName>
        <ecNumber evidence="4">2.7.8.8</ecNumber>
    </recommendedName>
    <alternativeName>
        <fullName evidence="14">Phosphatidylserine synthase</fullName>
    </alternativeName>
</protein>
<comment type="subcellular location">
    <subcellularLocation>
        <location evidence="2">Endomembrane system</location>
        <topology evidence="2">Multi-pass membrane protein</topology>
    </subcellularLocation>
</comment>
<gene>
    <name evidence="17" type="ORF">Mth01_22560</name>
</gene>
<evidence type="ECO:0000313" key="17">
    <source>
        <dbReference type="EMBL" id="GIH70003.1"/>
    </source>
</evidence>
<feature type="transmembrane region" description="Helical" evidence="16">
    <location>
        <begin position="82"/>
        <end position="100"/>
    </location>
</feature>
<reference evidence="17" key="1">
    <citation type="submission" date="2021-01" db="EMBL/GenBank/DDBJ databases">
        <title>Whole genome shotgun sequence of Sphaerimonospora thailandensis NBRC 107569.</title>
        <authorList>
            <person name="Komaki H."/>
            <person name="Tamura T."/>
        </authorList>
    </citation>
    <scope>NUCLEOTIDE SEQUENCE</scope>
    <source>
        <strain evidence="17">NBRC 107569</strain>
    </source>
</reference>
<evidence type="ECO:0000256" key="3">
    <source>
        <dbReference type="ARBA" id="ARBA00010441"/>
    </source>
</evidence>
<accession>A0A8J3RCH0</accession>
<dbReference type="GO" id="GO:0012505">
    <property type="term" value="C:endomembrane system"/>
    <property type="evidence" value="ECO:0007669"/>
    <property type="project" value="UniProtKB-SubCell"/>
</dbReference>
<evidence type="ECO:0000256" key="14">
    <source>
        <dbReference type="ARBA" id="ARBA00032361"/>
    </source>
</evidence>
<dbReference type="RefSeq" id="WP_239089573.1">
    <property type="nucleotide sequence ID" value="NZ_BOOG01000019.1"/>
</dbReference>
<dbReference type="PANTHER" id="PTHR14269">
    <property type="entry name" value="CDP-DIACYLGLYCEROL--GLYCEROL-3-PHOSPHATE 3-PHOSPHATIDYLTRANSFERASE-RELATED"/>
    <property type="match status" value="1"/>
</dbReference>
<keyword evidence="13" id="KW-1208">Phospholipid metabolism</keyword>
<evidence type="ECO:0000256" key="6">
    <source>
        <dbReference type="ARBA" id="ARBA00022516"/>
    </source>
</evidence>
<dbReference type="InterPro" id="IPR048254">
    <property type="entry name" value="CDP_ALCOHOL_P_TRANSF_CS"/>
</dbReference>
<feature type="transmembrane region" description="Helical" evidence="16">
    <location>
        <begin position="120"/>
        <end position="140"/>
    </location>
</feature>
<evidence type="ECO:0000256" key="7">
    <source>
        <dbReference type="ARBA" id="ARBA00022679"/>
    </source>
</evidence>
<feature type="transmembrane region" description="Helical" evidence="16">
    <location>
        <begin position="47"/>
        <end position="67"/>
    </location>
</feature>
<comment type="catalytic activity">
    <reaction evidence="1">
        <text>a CDP-1,2-diacyl-sn-glycerol + L-serine = a 1,2-diacyl-sn-glycero-3-phospho-L-serine + CMP + H(+)</text>
        <dbReference type="Rhea" id="RHEA:16913"/>
        <dbReference type="ChEBI" id="CHEBI:15378"/>
        <dbReference type="ChEBI" id="CHEBI:33384"/>
        <dbReference type="ChEBI" id="CHEBI:57262"/>
        <dbReference type="ChEBI" id="CHEBI:58332"/>
        <dbReference type="ChEBI" id="CHEBI:60377"/>
        <dbReference type="EC" id="2.7.8.8"/>
    </reaction>
</comment>
<dbReference type="InterPro" id="IPR050324">
    <property type="entry name" value="CDP-alcohol_PTase-I"/>
</dbReference>
<dbReference type="GO" id="GO:0008654">
    <property type="term" value="P:phospholipid biosynthetic process"/>
    <property type="evidence" value="ECO:0007669"/>
    <property type="project" value="UniProtKB-KW"/>
</dbReference>
<evidence type="ECO:0000313" key="18">
    <source>
        <dbReference type="Proteomes" id="UP000610966"/>
    </source>
</evidence>
<feature type="transmembrane region" description="Helical" evidence="16">
    <location>
        <begin position="177"/>
        <end position="194"/>
    </location>
</feature>
<feature type="transmembrane region" description="Helical" evidence="16">
    <location>
        <begin position="146"/>
        <end position="165"/>
    </location>
</feature>
<evidence type="ECO:0000256" key="12">
    <source>
        <dbReference type="ARBA" id="ARBA00023209"/>
    </source>
</evidence>
<evidence type="ECO:0000256" key="9">
    <source>
        <dbReference type="ARBA" id="ARBA00022989"/>
    </source>
</evidence>
<evidence type="ECO:0000256" key="2">
    <source>
        <dbReference type="ARBA" id="ARBA00004127"/>
    </source>
</evidence>
<evidence type="ECO:0000256" key="13">
    <source>
        <dbReference type="ARBA" id="ARBA00023264"/>
    </source>
</evidence>
<comment type="caution">
    <text evidence="17">The sequence shown here is derived from an EMBL/GenBank/DDBJ whole genome shotgun (WGS) entry which is preliminary data.</text>
</comment>
<dbReference type="InterPro" id="IPR004533">
    <property type="entry name" value="CDP-diaglyc--ser_O-PTrfase"/>
</dbReference>
<dbReference type="EC" id="2.7.8.8" evidence="4"/>
<proteinExistence type="inferred from homology"/>
<dbReference type="Proteomes" id="UP000610966">
    <property type="component" value="Unassembled WGS sequence"/>
</dbReference>
<organism evidence="17 18">
    <name type="scientific">Sphaerimonospora thailandensis</name>
    <dbReference type="NCBI Taxonomy" id="795644"/>
    <lineage>
        <taxon>Bacteria</taxon>
        <taxon>Bacillati</taxon>
        <taxon>Actinomycetota</taxon>
        <taxon>Actinomycetes</taxon>
        <taxon>Streptosporangiales</taxon>
        <taxon>Streptosporangiaceae</taxon>
        <taxon>Sphaerimonospora</taxon>
    </lineage>
</organism>
<evidence type="ECO:0000256" key="5">
    <source>
        <dbReference type="ARBA" id="ARBA00017171"/>
    </source>
</evidence>
<evidence type="ECO:0000256" key="11">
    <source>
        <dbReference type="ARBA" id="ARBA00023136"/>
    </source>
</evidence>
<dbReference type="Pfam" id="PF01066">
    <property type="entry name" value="CDP-OH_P_transf"/>
    <property type="match status" value="1"/>
</dbReference>